<dbReference type="OrthoDB" id="10482635at2759"/>
<reference evidence="2" key="1">
    <citation type="journal article" date="2021" name="Nat. Commun.">
        <title>Genetic determinants of endophytism in the Arabidopsis root mycobiome.</title>
        <authorList>
            <person name="Mesny F."/>
            <person name="Miyauchi S."/>
            <person name="Thiergart T."/>
            <person name="Pickel B."/>
            <person name="Atanasova L."/>
            <person name="Karlsson M."/>
            <person name="Huettel B."/>
            <person name="Barry K.W."/>
            <person name="Haridas S."/>
            <person name="Chen C."/>
            <person name="Bauer D."/>
            <person name="Andreopoulos W."/>
            <person name="Pangilinan J."/>
            <person name="LaButti K."/>
            <person name="Riley R."/>
            <person name="Lipzen A."/>
            <person name="Clum A."/>
            <person name="Drula E."/>
            <person name="Henrissat B."/>
            <person name="Kohler A."/>
            <person name="Grigoriev I.V."/>
            <person name="Martin F.M."/>
            <person name="Hacquard S."/>
        </authorList>
    </citation>
    <scope>NUCLEOTIDE SEQUENCE</scope>
    <source>
        <strain evidence="2">MPI-CAGE-CH-0230</strain>
    </source>
</reference>
<keyword evidence="3" id="KW-1185">Reference proteome</keyword>
<dbReference type="GeneID" id="70186565"/>
<dbReference type="AlphaFoldDB" id="A0A9P8Y2R7"/>
<protein>
    <submittedName>
        <fullName evidence="2">Uncharacterized protein</fullName>
    </submittedName>
</protein>
<name>A0A9P8Y2R7_9PEZI</name>
<dbReference type="RefSeq" id="XP_046010924.1">
    <property type="nucleotide sequence ID" value="XM_046157019.1"/>
</dbReference>
<dbReference type="EMBL" id="JAGTJQ010000007">
    <property type="protein sequence ID" value="KAH7028125.1"/>
    <property type="molecule type" value="Genomic_DNA"/>
</dbReference>
<feature type="region of interest" description="Disordered" evidence="1">
    <location>
        <begin position="47"/>
        <end position="68"/>
    </location>
</feature>
<comment type="caution">
    <text evidence="2">The sequence shown here is derived from an EMBL/GenBank/DDBJ whole genome shotgun (WGS) entry which is preliminary data.</text>
</comment>
<dbReference type="Proteomes" id="UP000756346">
    <property type="component" value="Unassembled WGS sequence"/>
</dbReference>
<sequence length="327" mass="35077">MQGMLCDPRHGGCANIRPRNCFLATPKSSPNPKAVCIYCTTSDPDLNSDNGNGAEDDDNREGGQLPTDVYDTPDGQDLCFCRSAEHDETHADRAMASRNFRLREPAVANSHGSEHFRARRIASCDECYEKEVDQKLSTCSSIFAPILLSPHHASSKPHNAAIGVGCAPIRVASCAREYEASSTEGLSLSSSYDEYTILLIGRSVDTPPGWSSHGNCVSRLVVPQGDDGSVVNKPGSLDGLYLDYYSVHNNLHTAVKAGPGLPAVDGGLGVNVVADGLEHDLDKEAGGSEHTYVSVSRGGSGINSAYRGSARYLVEFQFTVEVRDKRL</sequence>
<proteinExistence type="predicted"/>
<evidence type="ECO:0000256" key="1">
    <source>
        <dbReference type="SAM" id="MobiDB-lite"/>
    </source>
</evidence>
<organism evidence="2 3">
    <name type="scientific">Microdochium trichocladiopsis</name>
    <dbReference type="NCBI Taxonomy" id="1682393"/>
    <lineage>
        <taxon>Eukaryota</taxon>
        <taxon>Fungi</taxon>
        <taxon>Dikarya</taxon>
        <taxon>Ascomycota</taxon>
        <taxon>Pezizomycotina</taxon>
        <taxon>Sordariomycetes</taxon>
        <taxon>Xylariomycetidae</taxon>
        <taxon>Xylariales</taxon>
        <taxon>Microdochiaceae</taxon>
        <taxon>Microdochium</taxon>
    </lineage>
</organism>
<accession>A0A9P8Y2R7</accession>
<evidence type="ECO:0000313" key="2">
    <source>
        <dbReference type="EMBL" id="KAH7028125.1"/>
    </source>
</evidence>
<gene>
    <name evidence="2" type="ORF">B0I36DRAFT_351546</name>
</gene>
<evidence type="ECO:0000313" key="3">
    <source>
        <dbReference type="Proteomes" id="UP000756346"/>
    </source>
</evidence>